<feature type="repeat" description="WD" evidence="5">
    <location>
        <begin position="949"/>
        <end position="990"/>
    </location>
</feature>
<dbReference type="PROSITE" id="PS00028">
    <property type="entry name" value="ZINC_FINGER_C2H2_1"/>
    <property type="match status" value="1"/>
</dbReference>
<feature type="compositionally biased region" description="Polar residues" evidence="6">
    <location>
        <begin position="199"/>
        <end position="208"/>
    </location>
</feature>
<dbReference type="InterPro" id="IPR019775">
    <property type="entry name" value="WD40_repeat_CS"/>
</dbReference>
<dbReference type="InterPro" id="IPR036322">
    <property type="entry name" value="WD40_repeat_dom_sf"/>
</dbReference>
<dbReference type="STRING" id="2010991.A0A3M2SCF3"/>
<feature type="repeat" description="ANK" evidence="3">
    <location>
        <begin position="671"/>
        <end position="703"/>
    </location>
</feature>
<proteinExistence type="predicted"/>
<keyword evidence="4" id="KW-0863">Zinc-finger</keyword>
<feature type="repeat" description="ANK" evidence="3">
    <location>
        <begin position="638"/>
        <end position="670"/>
    </location>
</feature>
<protein>
    <recommendedName>
        <fullName evidence="7">C2H2-type domain-containing protein</fullName>
    </recommendedName>
</protein>
<dbReference type="SUPFAM" id="SSF50978">
    <property type="entry name" value="WD40 repeat-like"/>
    <property type="match status" value="1"/>
</dbReference>
<evidence type="ECO:0000256" key="3">
    <source>
        <dbReference type="PROSITE-ProRule" id="PRU00023"/>
    </source>
</evidence>
<feature type="repeat" description="WD" evidence="5">
    <location>
        <begin position="990"/>
        <end position="1031"/>
    </location>
</feature>
<dbReference type="Pfam" id="PF26082">
    <property type="entry name" value="zf-C2H2_AcuF"/>
    <property type="match status" value="1"/>
</dbReference>
<dbReference type="Gene3D" id="3.30.160.60">
    <property type="entry name" value="Classic Zinc Finger"/>
    <property type="match status" value="1"/>
</dbReference>
<dbReference type="InterPro" id="IPR058925">
    <property type="entry name" value="zf-C2H2_AcuF"/>
</dbReference>
<dbReference type="InterPro" id="IPR013087">
    <property type="entry name" value="Znf_C2H2_type"/>
</dbReference>
<dbReference type="PRINTS" id="PR01415">
    <property type="entry name" value="ANKYRIN"/>
</dbReference>
<feature type="region of interest" description="Disordered" evidence="6">
    <location>
        <begin position="1"/>
        <end position="68"/>
    </location>
</feature>
<dbReference type="PROSITE" id="PS50082">
    <property type="entry name" value="WD_REPEATS_2"/>
    <property type="match status" value="6"/>
</dbReference>
<name>A0A3M2SCF3_9HYPO</name>
<reference evidence="8 9" key="1">
    <citation type="submission" date="2017-06" db="EMBL/GenBank/DDBJ databases">
        <title>Comparative genomic analysis of Ambrosia Fusariam Clade fungi.</title>
        <authorList>
            <person name="Stajich J.E."/>
            <person name="Carrillo J."/>
            <person name="Kijimoto T."/>
            <person name="Eskalen A."/>
            <person name="O'Donnell K."/>
            <person name="Kasson M."/>
        </authorList>
    </citation>
    <scope>NUCLEOTIDE SEQUENCE [LARGE SCALE GENOMIC DNA]</scope>
    <source>
        <strain evidence="8">UCR3666</strain>
    </source>
</reference>
<feature type="repeat" description="ANK" evidence="3">
    <location>
        <begin position="572"/>
        <end position="604"/>
    </location>
</feature>
<feature type="compositionally biased region" description="Polar residues" evidence="6">
    <location>
        <begin position="7"/>
        <end position="23"/>
    </location>
</feature>
<dbReference type="InterPro" id="IPR015943">
    <property type="entry name" value="WD40/YVTN_repeat-like_dom_sf"/>
</dbReference>
<organism evidence="8 9">
    <name type="scientific">Fusarium kuroshium</name>
    <dbReference type="NCBI Taxonomy" id="2010991"/>
    <lineage>
        <taxon>Eukaryota</taxon>
        <taxon>Fungi</taxon>
        <taxon>Dikarya</taxon>
        <taxon>Ascomycota</taxon>
        <taxon>Pezizomycotina</taxon>
        <taxon>Sordariomycetes</taxon>
        <taxon>Hypocreomycetidae</taxon>
        <taxon>Hypocreales</taxon>
        <taxon>Nectriaceae</taxon>
        <taxon>Fusarium</taxon>
        <taxon>Fusarium solani species complex</taxon>
    </lineage>
</organism>
<evidence type="ECO:0000256" key="2">
    <source>
        <dbReference type="ARBA" id="ARBA00022737"/>
    </source>
</evidence>
<dbReference type="GO" id="GO:0008270">
    <property type="term" value="F:zinc ion binding"/>
    <property type="evidence" value="ECO:0007669"/>
    <property type="project" value="UniProtKB-KW"/>
</dbReference>
<dbReference type="Proteomes" id="UP000277212">
    <property type="component" value="Unassembled WGS sequence"/>
</dbReference>
<dbReference type="SMART" id="SM00355">
    <property type="entry name" value="ZnF_C2H2"/>
    <property type="match status" value="3"/>
</dbReference>
<feature type="repeat" description="ANK" evidence="3">
    <location>
        <begin position="605"/>
        <end position="637"/>
    </location>
</feature>
<gene>
    <name evidence="8" type="ORF">CDV36_005439</name>
</gene>
<evidence type="ECO:0000256" key="1">
    <source>
        <dbReference type="ARBA" id="ARBA00022574"/>
    </source>
</evidence>
<dbReference type="InterPro" id="IPR001680">
    <property type="entry name" value="WD40_rpt"/>
</dbReference>
<sequence length="1169" mass="129181">MEAVLVNETTPSLSKSFNDSTSIAERKYDPVLGSDQDSISSVSADDSDSDSGSGSDSDDDGQPRRNRMPKIRLLVQQITDQIRSLYDLSSLLRRPRITDKYIRSVSSKSPTATSDTLPLMVSFSKLDESHIIEKVLQWRGLTKSGQSLSCEDEAPAQERHSLETDDVDDILWYCQRLARANTRRREQLQHWADHPYVSTKDNLTSTQPLPGLIKPTVKGSGTKEESGSQASTLKPTSFKFPQAGPKSTMSKQSFSTAAVSDVHDTKTNARPRTVYAPTDVGQGRSNSVPDPPKTQDGKTTFPCPYCGITLESSEMQNRQSWKRHVFRDLRPYICTFENCQNPDKLYVSRHEWIYHELQIHRRKYVCKDCPKTYSSRTEMSAHIQEHYGESISQAQLSVILDLCDQQDDGMNGEKDECLVCGEELSFLALQRHLATHMEDMALFILPNTQEGQDMGGTNDSVQAEQLKSRGKPSDSMTETSSLGFSAAGDHGQTSADFSKLLTSEEAGYGSKFTHWNVTDDPEVASLKVLVQQLEDQDEEVRDAAVKALGSHPALPYEIIDAIGESLERRHSNGWTMLSWAAENGREVTFERLIEKGADFESRDKDGWSPLHHATHNGNEAMVRVLLEVGADFECRNKEGQSPLHFAAEDGSEAIVRLLLEVEADFNSVDNNGWSPLHFAASDRREAIVGLLLEVGADFECRDASGRSPLQSAAESRSEAIVRLLLEVGADFNSVDNDGWSPLHFAANDGHEAIVRILLEMGADDQIKDIEGDTPLSLAARHEHEAVVQLLQEHAGSPVSYQSSETDHSTRHNARDVTDENSLAEIDFDSLPPLYKKVGEDWNAVFNPKLQRDLDVDLVHVFKHPSVVASVKFSHDGMYIATGCNRTAQIFHIQTGEQVCVLNHNAPKEDEDMYIRSVSFSPDDKCLATGAEQMIIYLWDIKTGTILSQFEGHEQDVYSIDFSPDGRSIVSGSGDRTVRLWDVDTRANTLTLSTADGITSVAFSPDMQLIASGSLDKSVTVWENNTGVLLTRLEGAEGHSDTVYSVAFSPDGEIIVSASLDKTIKTWKLDMPVRTQTTCEGKCVKTLRGHKDFVVSVAVTPDGNGLISGSKDHSLQFWDPKTGIAQFMLQCHTMTIVSVATSPRGGMFATGSGDMEARVWSYGPYQAEGA</sequence>
<dbReference type="SMART" id="SM00320">
    <property type="entry name" value="WD40"/>
    <property type="match status" value="7"/>
</dbReference>
<feature type="compositionally biased region" description="Polar residues" evidence="6">
    <location>
        <begin position="245"/>
        <end position="258"/>
    </location>
</feature>
<dbReference type="PROSITE" id="PS50294">
    <property type="entry name" value="WD_REPEATS_REGION"/>
    <property type="match status" value="5"/>
</dbReference>
<evidence type="ECO:0000259" key="7">
    <source>
        <dbReference type="PROSITE" id="PS50157"/>
    </source>
</evidence>
<dbReference type="InterPro" id="IPR036770">
    <property type="entry name" value="Ankyrin_rpt-contain_sf"/>
</dbReference>
<dbReference type="PROSITE" id="PS50297">
    <property type="entry name" value="ANK_REP_REGION"/>
    <property type="match status" value="6"/>
</dbReference>
<feature type="repeat" description="WD" evidence="5">
    <location>
        <begin position="907"/>
        <end position="948"/>
    </location>
</feature>
<dbReference type="InterPro" id="IPR020472">
    <property type="entry name" value="WD40_PAC1"/>
</dbReference>
<dbReference type="Gene3D" id="2.130.10.10">
    <property type="entry name" value="YVTN repeat-like/Quinoprotein amine dehydrogenase"/>
    <property type="match status" value="1"/>
</dbReference>
<dbReference type="Gene3D" id="1.25.40.20">
    <property type="entry name" value="Ankyrin repeat-containing domain"/>
    <property type="match status" value="3"/>
</dbReference>
<evidence type="ECO:0000256" key="4">
    <source>
        <dbReference type="PROSITE-ProRule" id="PRU00042"/>
    </source>
</evidence>
<evidence type="ECO:0000256" key="6">
    <source>
        <dbReference type="SAM" id="MobiDB-lite"/>
    </source>
</evidence>
<dbReference type="OrthoDB" id="6133115at2759"/>
<feature type="region of interest" description="Disordered" evidence="6">
    <location>
        <begin position="465"/>
        <end position="488"/>
    </location>
</feature>
<dbReference type="SMART" id="SM00248">
    <property type="entry name" value="ANK"/>
    <property type="match status" value="7"/>
</dbReference>
<feature type="repeat" description="WD" evidence="5">
    <location>
        <begin position="1086"/>
        <end position="1118"/>
    </location>
</feature>
<feature type="repeat" description="WD" evidence="5">
    <location>
        <begin position="1128"/>
        <end position="1160"/>
    </location>
</feature>
<feature type="repeat" description="ANK" evidence="3">
    <location>
        <begin position="704"/>
        <end position="736"/>
    </location>
</feature>
<dbReference type="PROSITE" id="PS50157">
    <property type="entry name" value="ZINC_FINGER_C2H2_2"/>
    <property type="match status" value="1"/>
</dbReference>
<feature type="repeat" description="ANK" evidence="3">
    <location>
        <begin position="737"/>
        <end position="769"/>
    </location>
</feature>
<keyword evidence="2" id="KW-0677">Repeat</keyword>
<feature type="region of interest" description="Disordered" evidence="6">
    <location>
        <begin position="198"/>
        <end position="297"/>
    </location>
</feature>
<dbReference type="InterPro" id="IPR002110">
    <property type="entry name" value="Ankyrin_rpt"/>
</dbReference>
<feature type="compositionally biased region" description="Polar residues" evidence="6">
    <location>
        <begin position="474"/>
        <end position="483"/>
    </location>
</feature>
<dbReference type="CDD" id="cd00200">
    <property type="entry name" value="WD40"/>
    <property type="match status" value="1"/>
</dbReference>
<dbReference type="AlphaFoldDB" id="A0A3M2SCF3"/>
<dbReference type="Pfam" id="PF00400">
    <property type="entry name" value="WD40"/>
    <property type="match status" value="7"/>
</dbReference>
<dbReference type="Pfam" id="PF12796">
    <property type="entry name" value="Ank_2"/>
    <property type="match status" value="2"/>
</dbReference>
<evidence type="ECO:0000256" key="5">
    <source>
        <dbReference type="PROSITE-ProRule" id="PRU00221"/>
    </source>
</evidence>
<feature type="repeat" description="WD" evidence="5">
    <location>
        <begin position="1035"/>
        <end position="1076"/>
    </location>
</feature>
<keyword evidence="4" id="KW-0862">Zinc</keyword>
<feature type="compositionally biased region" description="Low complexity" evidence="6">
    <location>
        <begin position="33"/>
        <end position="55"/>
    </location>
</feature>
<dbReference type="PROSITE" id="PS00678">
    <property type="entry name" value="WD_REPEATS_1"/>
    <property type="match status" value="1"/>
</dbReference>
<keyword evidence="4" id="KW-0479">Metal-binding</keyword>
<keyword evidence="3" id="KW-0040">ANK repeat</keyword>
<dbReference type="PANTHER" id="PTHR19848:SF8">
    <property type="entry name" value="F-BOX AND WD REPEAT DOMAIN CONTAINING 7"/>
    <property type="match status" value="1"/>
</dbReference>
<dbReference type="PANTHER" id="PTHR19848">
    <property type="entry name" value="WD40 REPEAT PROTEIN"/>
    <property type="match status" value="1"/>
</dbReference>
<accession>A0A3M2SCF3</accession>
<comment type="caution">
    <text evidence="8">The sequence shown here is derived from an EMBL/GenBank/DDBJ whole genome shotgun (WGS) entry which is preliminary data.</text>
</comment>
<keyword evidence="1 5" id="KW-0853">WD repeat</keyword>
<feature type="domain" description="C2H2-type" evidence="7">
    <location>
        <begin position="364"/>
        <end position="391"/>
    </location>
</feature>
<evidence type="ECO:0000313" key="8">
    <source>
        <dbReference type="EMBL" id="RMJ14895.1"/>
    </source>
</evidence>
<dbReference type="PROSITE" id="PS50088">
    <property type="entry name" value="ANK_REPEAT"/>
    <property type="match status" value="6"/>
</dbReference>
<dbReference type="EMBL" id="NKUJ01000075">
    <property type="protein sequence ID" value="RMJ14895.1"/>
    <property type="molecule type" value="Genomic_DNA"/>
</dbReference>
<dbReference type="SUPFAM" id="SSF48403">
    <property type="entry name" value="Ankyrin repeat"/>
    <property type="match status" value="1"/>
</dbReference>
<dbReference type="Pfam" id="PF13637">
    <property type="entry name" value="Ank_4"/>
    <property type="match status" value="1"/>
</dbReference>
<evidence type="ECO:0000313" key="9">
    <source>
        <dbReference type="Proteomes" id="UP000277212"/>
    </source>
</evidence>
<keyword evidence="9" id="KW-1185">Reference proteome</keyword>
<dbReference type="PRINTS" id="PR00320">
    <property type="entry name" value="GPROTEINBRPT"/>
</dbReference>